<gene>
    <name evidence="1" type="ORF">CKAN_02594900</name>
</gene>
<accession>A0A3S3NQ90</accession>
<dbReference type="AlphaFoldDB" id="A0A3S3NQ90"/>
<keyword evidence="2" id="KW-1185">Reference proteome</keyword>
<organism evidence="1 2">
    <name type="scientific">Cinnamomum micranthum f. kanehirae</name>
    <dbReference type="NCBI Taxonomy" id="337451"/>
    <lineage>
        <taxon>Eukaryota</taxon>
        <taxon>Viridiplantae</taxon>
        <taxon>Streptophyta</taxon>
        <taxon>Embryophyta</taxon>
        <taxon>Tracheophyta</taxon>
        <taxon>Spermatophyta</taxon>
        <taxon>Magnoliopsida</taxon>
        <taxon>Magnoliidae</taxon>
        <taxon>Laurales</taxon>
        <taxon>Lauraceae</taxon>
        <taxon>Cinnamomum</taxon>
    </lineage>
</organism>
<sequence>MRVLQRCIYSITSRDEVIIRLGAIGKEKVHSMLEETSLVILEKSRVQPEEDLFCLHLITVLWFTFFETWKQYNYRAGLAQHHTLYIYCKGKDLLEPTLLSCTLLHR</sequence>
<name>A0A3S3NQ90_9MAGN</name>
<protein>
    <submittedName>
        <fullName evidence="1">Uncharacterized protein</fullName>
    </submittedName>
</protein>
<dbReference type="EMBL" id="QPKB01000012">
    <property type="protein sequence ID" value="RWR96556.1"/>
    <property type="molecule type" value="Genomic_DNA"/>
</dbReference>
<reference evidence="1 2" key="1">
    <citation type="journal article" date="2019" name="Nat. Plants">
        <title>Stout camphor tree genome fills gaps in understanding of flowering plant genome evolution.</title>
        <authorList>
            <person name="Chaw S.M."/>
            <person name="Liu Y.C."/>
            <person name="Wu Y.W."/>
            <person name="Wang H.Y."/>
            <person name="Lin C.I."/>
            <person name="Wu C.S."/>
            <person name="Ke H.M."/>
            <person name="Chang L.Y."/>
            <person name="Hsu C.Y."/>
            <person name="Yang H.T."/>
            <person name="Sudianto E."/>
            <person name="Hsu M.H."/>
            <person name="Wu K.P."/>
            <person name="Wang L.N."/>
            <person name="Leebens-Mack J.H."/>
            <person name="Tsai I.J."/>
        </authorList>
    </citation>
    <scope>NUCLEOTIDE SEQUENCE [LARGE SCALE GENOMIC DNA]</scope>
    <source>
        <strain evidence="2">cv. Chaw 1501</strain>
        <tissue evidence="1">Young leaves</tissue>
    </source>
</reference>
<evidence type="ECO:0000313" key="1">
    <source>
        <dbReference type="EMBL" id="RWR96556.1"/>
    </source>
</evidence>
<proteinExistence type="predicted"/>
<comment type="caution">
    <text evidence="1">The sequence shown here is derived from an EMBL/GenBank/DDBJ whole genome shotgun (WGS) entry which is preliminary data.</text>
</comment>
<evidence type="ECO:0000313" key="2">
    <source>
        <dbReference type="Proteomes" id="UP000283530"/>
    </source>
</evidence>
<dbReference type="Proteomes" id="UP000283530">
    <property type="component" value="Unassembled WGS sequence"/>
</dbReference>